<dbReference type="Proteomes" id="UP000321408">
    <property type="component" value="Chromosome"/>
</dbReference>
<gene>
    <name evidence="1" type="ORF">DSAG12_02452</name>
</gene>
<reference evidence="1 2" key="2">
    <citation type="journal article" date="2024" name="Int. J. Syst. Evol. Microbiol.">
        <title>Promethearchaeum syntrophicum gen. nov., sp. nov., an anaerobic, obligately syntrophic archaeon, the first isolate of the lineage 'Asgard' archaea, and proposal of the new archaeal phylum Promethearchaeota phyl. nov. and kingdom Promethearchaeati regn. nov.</title>
        <authorList>
            <person name="Imachi H."/>
            <person name="Nobu M.K."/>
            <person name="Kato S."/>
            <person name="Takaki Y."/>
            <person name="Miyazaki M."/>
            <person name="Miyata M."/>
            <person name="Ogawara M."/>
            <person name="Saito Y."/>
            <person name="Sakai S."/>
            <person name="Tahara Y.O."/>
            <person name="Takano Y."/>
            <person name="Tasumi E."/>
            <person name="Uematsu K."/>
            <person name="Yoshimura T."/>
            <person name="Itoh T."/>
            <person name="Ohkuma M."/>
            <person name="Takai K."/>
        </authorList>
    </citation>
    <scope>NUCLEOTIDE SEQUENCE [LARGE SCALE GENOMIC DNA]</scope>
    <source>
        <strain evidence="1 2">MK-D1</strain>
    </source>
</reference>
<dbReference type="RefSeq" id="WP_147663508.1">
    <property type="nucleotide sequence ID" value="NZ_CP042905.2"/>
</dbReference>
<evidence type="ECO:0000313" key="2">
    <source>
        <dbReference type="Proteomes" id="UP000321408"/>
    </source>
</evidence>
<reference evidence="1 2" key="1">
    <citation type="journal article" date="2020" name="Nature">
        <title>Isolation of an archaeon at the prokaryote-eukaryote interface.</title>
        <authorList>
            <person name="Imachi H."/>
            <person name="Nobu M.K."/>
            <person name="Nakahara N."/>
            <person name="Morono Y."/>
            <person name="Ogawara M."/>
            <person name="Takaki Y."/>
            <person name="Takano Y."/>
            <person name="Uematsu K."/>
            <person name="Ikuta T."/>
            <person name="Ito M."/>
            <person name="Matsui Y."/>
            <person name="Miyazaki M."/>
            <person name="Murata K."/>
            <person name="Saito Y."/>
            <person name="Sakai S."/>
            <person name="Song C."/>
            <person name="Tasumi E."/>
            <person name="Yamanaka Y."/>
            <person name="Yamaguchi T."/>
            <person name="Kamagata Y."/>
            <person name="Tamaki H."/>
            <person name="Takai K."/>
        </authorList>
    </citation>
    <scope>NUCLEOTIDE SEQUENCE [LARGE SCALE GENOMIC DNA]</scope>
    <source>
        <strain evidence="1 2">MK-D1</strain>
    </source>
</reference>
<dbReference type="GeneID" id="41330438"/>
<proteinExistence type="predicted"/>
<name>A0A5B9DBW3_9ARCH</name>
<accession>A0A5B9DBW3</accession>
<evidence type="ECO:0000313" key="1">
    <source>
        <dbReference type="EMBL" id="QEE16622.1"/>
    </source>
</evidence>
<dbReference type="EMBL" id="CP042905">
    <property type="protein sequence ID" value="QEE16622.1"/>
    <property type="molecule type" value="Genomic_DNA"/>
</dbReference>
<dbReference type="AlphaFoldDB" id="A0A5B9DBW3"/>
<dbReference type="KEGG" id="psyt:DSAG12_02452"/>
<sequence>MSEKYSNFKKWLDKEQFLLIIGKYDQILGPTSLYSSIDIKDEDFIRDLLRDSLNTTNKYVYLDYKKFYSQVCKIEVEDASARGGKQSYALIFLRDAELPVISTFIFQQIEELFRKIGTKRILTDDNAAFLDFFVKIHSMFMNKEYLVPLESFNVKIRGEVNTILGFCDLIIEQKTEISEGDFLNYIKMMRESAKEIENVLNNMFSPEGMK</sequence>
<keyword evidence="2" id="KW-1185">Reference proteome</keyword>
<organism evidence="1 2">
    <name type="scientific">Promethearchaeum syntrophicum</name>
    <dbReference type="NCBI Taxonomy" id="2594042"/>
    <lineage>
        <taxon>Archaea</taxon>
        <taxon>Promethearchaeati</taxon>
        <taxon>Promethearchaeota</taxon>
        <taxon>Promethearchaeia</taxon>
        <taxon>Promethearchaeales</taxon>
        <taxon>Promethearchaeaceae</taxon>
        <taxon>Promethearchaeum</taxon>
    </lineage>
</organism>
<protein>
    <submittedName>
        <fullName evidence="1">Uncharacterized protein</fullName>
    </submittedName>
</protein>